<evidence type="ECO:0000256" key="5">
    <source>
        <dbReference type="ARBA" id="ARBA00015486"/>
    </source>
</evidence>
<dbReference type="NCBIfam" id="TIGR03160">
    <property type="entry name" value="cobT_DBIPRT"/>
    <property type="match status" value="1"/>
</dbReference>
<evidence type="ECO:0000256" key="9">
    <source>
        <dbReference type="ARBA" id="ARBA00047340"/>
    </source>
</evidence>
<comment type="function">
    <text evidence="1">Catalyzes the synthesis of alpha-ribazole-5'-phosphate from nicotinate mononucleotide (NAMN) and 5,6-dimethylbenzimidazole (DMB).</text>
</comment>
<gene>
    <name evidence="11" type="primary">cobT</name>
    <name evidence="11" type="ORF">H8Z76_12250</name>
</gene>
<dbReference type="EC" id="2.4.2.21" evidence="4 10"/>
<dbReference type="EMBL" id="JACOQH010000010">
    <property type="protein sequence ID" value="MBC5754768.1"/>
    <property type="molecule type" value="Genomic_DNA"/>
</dbReference>
<evidence type="ECO:0000256" key="4">
    <source>
        <dbReference type="ARBA" id="ARBA00011991"/>
    </source>
</evidence>
<name>A0ABR7ID00_9FIRM</name>
<dbReference type="InterPro" id="IPR003200">
    <property type="entry name" value="Nict_dMeBzImd_PRibTrfase"/>
</dbReference>
<comment type="catalytic activity">
    <reaction evidence="9">
        <text>5,6-dimethylbenzimidazole + nicotinate beta-D-ribonucleotide = alpha-ribazole 5'-phosphate + nicotinate + H(+)</text>
        <dbReference type="Rhea" id="RHEA:11196"/>
        <dbReference type="ChEBI" id="CHEBI:15378"/>
        <dbReference type="ChEBI" id="CHEBI:15890"/>
        <dbReference type="ChEBI" id="CHEBI:32544"/>
        <dbReference type="ChEBI" id="CHEBI:57502"/>
        <dbReference type="ChEBI" id="CHEBI:57918"/>
        <dbReference type="EC" id="2.4.2.21"/>
    </reaction>
</comment>
<sequence length="352" mass="36908">MTKEELQQLEIRCPSEEIKKQVQANWDAVAKPLDGLGAFEALTAKLGAALGTADFDLTKKAVIVMCADNGIVAEGVSQSGQEVTAAVAASMGKQASSVGKMAKSIGADVFPVDIGINSTEKIDGVLDQKIRSGTRDFLMEPAMTEAETLAAIEVGMELVRRFKAEGYSLLATGEMGIGNTTTSSAVAAALSGCAVEEITGRGAGLSDAGLLRKRQVIAEALQKYDFGKDETFRILSTVGGLDIAGLAGVFIGGALYQIPVVLDGVISTVAALVAERLVPGTRAYMIPSHKSKEPAAARMLEELALVPVIDASLALGEGTGAVMMFALLDMAMTLYETRTTFSDISVEQYVRF</sequence>
<proteinExistence type="inferred from homology"/>
<keyword evidence="7 11" id="KW-0328">Glycosyltransferase</keyword>
<evidence type="ECO:0000256" key="10">
    <source>
        <dbReference type="NCBIfam" id="TIGR03160"/>
    </source>
</evidence>
<dbReference type="Gene3D" id="3.40.50.10210">
    <property type="match status" value="1"/>
</dbReference>
<reference evidence="11 12" key="1">
    <citation type="submission" date="2020-08" db="EMBL/GenBank/DDBJ databases">
        <title>Genome public.</title>
        <authorList>
            <person name="Liu C."/>
            <person name="Sun Q."/>
        </authorList>
    </citation>
    <scope>NUCLEOTIDE SEQUENCE [LARGE SCALE GENOMIC DNA]</scope>
    <source>
        <strain evidence="11 12">BX0805</strain>
    </source>
</reference>
<keyword evidence="6" id="KW-0169">Cobalamin biosynthesis</keyword>
<evidence type="ECO:0000256" key="7">
    <source>
        <dbReference type="ARBA" id="ARBA00022676"/>
    </source>
</evidence>
<evidence type="ECO:0000313" key="12">
    <source>
        <dbReference type="Proteomes" id="UP000621540"/>
    </source>
</evidence>
<evidence type="ECO:0000313" key="11">
    <source>
        <dbReference type="EMBL" id="MBC5754768.1"/>
    </source>
</evidence>
<evidence type="ECO:0000256" key="6">
    <source>
        <dbReference type="ARBA" id="ARBA00022573"/>
    </source>
</evidence>
<dbReference type="InterPro" id="IPR036087">
    <property type="entry name" value="Nict_dMeBzImd_PRibTrfase_sf"/>
</dbReference>
<dbReference type="Proteomes" id="UP000621540">
    <property type="component" value="Unassembled WGS sequence"/>
</dbReference>
<dbReference type="GO" id="GO:0008939">
    <property type="term" value="F:nicotinate-nucleotide-dimethylbenzimidazole phosphoribosyltransferase activity"/>
    <property type="evidence" value="ECO:0007669"/>
    <property type="project" value="UniProtKB-EC"/>
</dbReference>
<dbReference type="InterPro" id="IPR023195">
    <property type="entry name" value="Nict_dMeBzImd_PRibTrfase_N"/>
</dbReference>
<dbReference type="NCBIfam" id="NF000996">
    <property type="entry name" value="PRK00105.1"/>
    <property type="match status" value="1"/>
</dbReference>
<dbReference type="InterPro" id="IPR017846">
    <property type="entry name" value="Nict_dMeBzImd_PRibTrfase_bact"/>
</dbReference>
<evidence type="ECO:0000256" key="1">
    <source>
        <dbReference type="ARBA" id="ARBA00002197"/>
    </source>
</evidence>
<dbReference type="SUPFAM" id="SSF52733">
    <property type="entry name" value="Nicotinate mononucleotide:5,6-dimethylbenzimidazole phosphoribosyltransferase (CobT)"/>
    <property type="match status" value="1"/>
</dbReference>
<protein>
    <recommendedName>
        <fullName evidence="5 10">Nicotinate-nucleotide--dimethylbenzimidazole phosphoribosyltransferase</fullName>
        <ecNumber evidence="4 10">2.4.2.21</ecNumber>
    </recommendedName>
</protein>
<dbReference type="Gene3D" id="1.10.1610.10">
    <property type="match status" value="1"/>
</dbReference>
<dbReference type="PANTHER" id="PTHR43463">
    <property type="entry name" value="NICOTINATE-NUCLEOTIDE--DIMETHYLBENZIMIDAZOLE PHOSPHORIBOSYLTRANSFERASE"/>
    <property type="match status" value="1"/>
</dbReference>
<comment type="pathway">
    <text evidence="2">Nucleoside biosynthesis; alpha-ribazole biosynthesis; alpha-ribazole from 5,6-dimethylbenzimidazole: step 1/2.</text>
</comment>
<comment type="caution">
    <text evidence="11">The sequence shown here is derived from an EMBL/GenBank/DDBJ whole genome shotgun (WGS) entry which is preliminary data.</text>
</comment>
<dbReference type="Pfam" id="PF02277">
    <property type="entry name" value="DBI_PRT"/>
    <property type="match status" value="1"/>
</dbReference>
<organism evidence="11 12">
    <name type="scientific">Roseburia yibonii</name>
    <dbReference type="NCBI Taxonomy" id="2763063"/>
    <lineage>
        <taxon>Bacteria</taxon>
        <taxon>Bacillati</taxon>
        <taxon>Bacillota</taxon>
        <taxon>Clostridia</taxon>
        <taxon>Lachnospirales</taxon>
        <taxon>Lachnospiraceae</taxon>
        <taxon>Roseburia</taxon>
    </lineage>
</organism>
<keyword evidence="8 11" id="KW-0808">Transferase</keyword>
<dbReference type="CDD" id="cd02439">
    <property type="entry name" value="DMB-PRT_CobT"/>
    <property type="match status" value="1"/>
</dbReference>
<keyword evidence="12" id="KW-1185">Reference proteome</keyword>
<dbReference type="RefSeq" id="WP_186982635.1">
    <property type="nucleotide sequence ID" value="NZ_JACOQH010000010.1"/>
</dbReference>
<evidence type="ECO:0000256" key="2">
    <source>
        <dbReference type="ARBA" id="ARBA00005049"/>
    </source>
</evidence>
<accession>A0ABR7ID00</accession>
<evidence type="ECO:0000256" key="3">
    <source>
        <dbReference type="ARBA" id="ARBA00007110"/>
    </source>
</evidence>
<dbReference type="PANTHER" id="PTHR43463:SF1">
    <property type="entry name" value="NICOTINATE-NUCLEOTIDE--DIMETHYLBENZIMIDAZOLE PHOSPHORIBOSYLTRANSFERASE"/>
    <property type="match status" value="1"/>
</dbReference>
<evidence type="ECO:0000256" key="8">
    <source>
        <dbReference type="ARBA" id="ARBA00022679"/>
    </source>
</evidence>
<comment type="similarity">
    <text evidence="3">Belongs to the CobT family.</text>
</comment>